<dbReference type="EMBL" id="JAENRR010000002">
    <property type="protein sequence ID" value="MBK3516057.1"/>
    <property type="molecule type" value="Genomic_DNA"/>
</dbReference>
<feature type="chain" id="PRO_5045442109" evidence="1">
    <location>
        <begin position="22"/>
        <end position="470"/>
    </location>
</feature>
<feature type="domain" description="Alginate export" evidence="2">
    <location>
        <begin position="24"/>
        <end position="323"/>
    </location>
</feature>
<reference evidence="3 4" key="1">
    <citation type="submission" date="2021-01" db="EMBL/GenBank/DDBJ databases">
        <title>Carboxyliciviraga sp.nov., isolated from coastal sediments.</title>
        <authorList>
            <person name="Lu D."/>
            <person name="Zhang T."/>
        </authorList>
    </citation>
    <scope>NUCLEOTIDE SEQUENCE [LARGE SCALE GENOMIC DNA]</scope>
    <source>
        <strain evidence="3 4">N1Y132</strain>
    </source>
</reference>
<evidence type="ECO:0000259" key="2">
    <source>
        <dbReference type="Pfam" id="PF13372"/>
    </source>
</evidence>
<evidence type="ECO:0000313" key="3">
    <source>
        <dbReference type="EMBL" id="MBK3516057.1"/>
    </source>
</evidence>
<dbReference type="Pfam" id="PF13372">
    <property type="entry name" value="Alginate_exp"/>
    <property type="match status" value="1"/>
</dbReference>
<dbReference type="Proteomes" id="UP000605676">
    <property type="component" value="Unassembled WGS sequence"/>
</dbReference>
<dbReference type="RefSeq" id="WP_200463287.1">
    <property type="nucleotide sequence ID" value="NZ_JAENRR010000002.1"/>
</dbReference>
<sequence length="470" mass="53027">MNKKILVVVLLLSSLMTISTAQVNISGELRSRGIVDHGFKVPVLDGTDAKAYFDQRTRVQFDYSKDKYSTRITLQDARMWGGDDIVNKVGAFGNSNSFGLYEAWVKLNVNENSSLKIGRQEWNYDDMRILSFRDWLTAGQSYDGLLYELKSGKSKLDIGLSYNNDGSRQGIPDNSDWNPLKLKTMNFIRLHRQLGSKTSIAAMATLSGRMDTTKNNLLATGTHGINLLHNYGKKGNDGFLLRFSAYYQHGTDVNKGSDNAYKGISAYLLSFEAGVRTLNKKLELKAGAELISGHDYKDTDADYQNTRHTFDMQYSAILPYYGGNMNHFVFQESYKLGTKSGGYFDPFIKAKYRYSKKGFVEAAFFFPYLTTDVRAHATIDPITQKPKGGEVDENGNPVYWKGNLGRYFDVKTVYQLSPDINLKAGFSYGIVSDIKNQMVYGYKDAASKELHDMGNNYFGWIMLTVKPKFL</sequence>
<organism evidence="3 4">
    <name type="scientific">Carboxylicivirga marina</name>
    <dbReference type="NCBI Taxonomy" id="2800988"/>
    <lineage>
        <taxon>Bacteria</taxon>
        <taxon>Pseudomonadati</taxon>
        <taxon>Bacteroidota</taxon>
        <taxon>Bacteroidia</taxon>
        <taxon>Marinilabiliales</taxon>
        <taxon>Marinilabiliaceae</taxon>
        <taxon>Carboxylicivirga</taxon>
    </lineage>
</organism>
<proteinExistence type="predicted"/>
<dbReference type="InterPro" id="IPR025388">
    <property type="entry name" value="Alginate_export_dom"/>
</dbReference>
<accession>A0ABS1HEJ9</accession>
<keyword evidence="1" id="KW-0732">Signal</keyword>
<evidence type="ECO:0000313" key="4">
    <source>
        <dbReference type="Proteomes" id="UP000605676"/>
    </source>
</evidence>
<protein>
    <submittedName>
        <fullName evidence="3">Alginate export family protein</fullName>
    </submittedName>
</protein>
<name>A0ABS1HEJ9_9BACT</name>
<keyword evidence="4" id="KW-1185">Reference proteome</keyword>
<evidence type="ECO:0000256" key="1">
    <source>
        <dbReference type="SAM" id="SignalP"/>
    </source>
</evidence>
<feature type="signal peptide" evidence="1">
    <location>
        <begin position="1"/>
        <end position="21"/>
    </location>
</feature>
<comment type="caution">
    <text evidence="3">The sequence shown here is derived from an EMBL/GenBank/DDBJ whole genome shotgun (WGS) entry which is preliminary data.</text>
</comment>
<gene>
    <name evidence="3" type="ORF">JIV24_01810</name>
</gene>